<dbReference type="Gene3D" id="1.10.357.10">
    <property type="entry name" value="Tetracycline Repressor, domain 2"/>
    <property type="match status" value="1"/>
</dbReference>
<dbReference type="PANTHER" id="PTHR30328:SF54">
    <property type="entry name" value="HTH-TYPE TRANSCRIPTIONAL REPRESSOR SCO4008"/>
    <property type="match status" value="1"/>
</dbReference>
<evidence type="ECO:0000259" key="3">
    <source>
        <dbReference type="PROSITE" id="PS50977"/>
    </source>
</evidence>
<proteinExistence type="predicted"/>
<dbReference type="InterPro" id="IPR036271">
    <property type="entry name" value="Tet_transcr_reg_TetR-rel_C_sf"/>
</dbReference>
<reference evidence="4 5" key="1">
    <citation type="submission" date="2016-10" db="EMBL/GenBank/DDBJ databases">
        <title>Genome sequence of Nocardia seriolae strain EM150506, isolated from Anguila japonica.</title>
        <authorList>
            <person name="Han H.-J."/>
        </authorList>
    </citation>
    <scope>NUCLEOTIDE SEQUENCE [LARGE SCALE GENOMIC DNA]</scope>
    <source>
        <strain evidence="4 5">EM150506</strain>
    </source>
</reference>
<dbReference type="SUPFAM" id="SSF48498">
    <property type="entry name" value="Tetracyclin repressor-like, C-terminal domain"/>
    <property type="match status" value="1"/>
</dbReference>
<dbReference type="Proteomes" id="UP000180166">
    <property type="component" value="Chromosome"/>
</dbReference>
<dbReference type="PANTHER" id="PTHR30328">
    <property type="entry name" value="TRANSCRIPTIONAL REPRESSOR"/>
    <property type="match status" value="1"/>
</dbReference>
<dbReference type="InterPro" id="IPR050109">
    <property type="entry name" value="HTH-type_TetR-like_transc_reg"/>
</dbReference>
<evidence type="ECO:0000256" key="2">
    <source>
        <dbReference type="PROSITE-ProRule" id="PRU00335"/>
    </source>
</evidence>
<evidence type="ECO:0000256" key="1">
    <source>
        <dbReference type="ARBA" id="ARBA00023125"/>
    </source>
</evidence>
<dbReference type="PROSITE" id="PS50977">
    <property type="entry name" value="HTH_TETR_2"/>
    <property type="match status" value="1"/>
</dbReference>
<dbReference type="SUPFAM" id="SSF46689">
    <property type="entry name" value="Homeodomain-like"/>
    <property type="match status" value="1"/>
</dbReference>
<dbReference type="RefSeq" id="WP_033085092.1">
    <property type="nucleotide sequence ID" value="NZ_AP017900.1"/>
</dbReference>
<keyword evidence="1 2" id="KW-0238">DNA-binding</keyword>
<evidence type="ECO:0000313" key="5">
    <source>
        <dbReference type="Proteomes" id="UP000180166"/>
    </source>
</evidence>
<evidence type="ECO:0000313" key="4">
    <source>
        <dbReference type="EMBL" id="APB01296.1"/>
    </source>
</evidence>
<organism evidence="4 5">
    <name type="scientific">Nocardia seriolae</name>
    <dbReference type="NCBI Taxonomy" id="37332"/>
    <lineage>
        <taxon>Bacteria</taxon>
        <taxon>Bacillati</taxon>
        <taxon>Actinomycetota</taxon>
        <taxon>Actinomycetes</taxon>
        <taxon>Mycobacteriales</taxon>
        <taxon>Nocardiaceae</taxon>
        <taxon>Nocardia</taxon>
    </lineage>
</organism>
<dbReference type="KEGG" id="nsr:NS506_07276"/>
<dbReference type="InterPro" id="IPR001647">
    <property type="entry name" value="HTH_TetR"/>
</dbReference>
<accession>A0ABC8B3U6</accession>
<protein>
    <submittedName>
        <fullName evidence="4">HTH-type transcriptional repressor</fullName>
    </submittedName>
</protein>
<dbReference type="AlphaFoldDB" id="A0ABC8B3U6"/>
<feature type="DNA-binding region" description="H-T-H motif" evidence="2">
    <location>
        <begin position="31"/>
        <end position="50"/>
    </location>
</feature>
<name>A0ABC8B3U6_9NOCA</name>
<sequence>MAAIRDPEATKARIFEAATAEFAQYGIAGARVDRIARNAKANKQLIYAYFGDKEKLFHAVLEKTMLAVAGSVTTEIEDLDTWIDQHIDYHREHPELLRLLQWEALELGRENASAGELRCGRYLEKRQKVEGAQGKGLMRADMPPGQVLMLLMSMINYPLAVPQVAAFTLGGDADPEEQRAWIKDAIRRIVAPGSNTAAGPRSNTEA</sequence>
<feature type="domain" description="HTH tetR-type" evidence="3">
    <location>
        <begin position="8"/>
        <end position="68"/>
    </location>
</feature>
<dbReference type="Pfam" id="PF00440">
    <property type="entry name" value="TetR_N"/>
    <property type="match status" value="1"/>
</dbReference>
<dbReference type="InterPro" id="IPR009057">
    <property type="entry name" value="Homeodomain-like_sf"/>
</dbReference>
<dbReference type="GO" id="GO:0006355">
    <property type="term" value="P:regulation of DNA-templated transcription"/>
    <property type="evidence" value="ECO:0007669"/>
    <property type="project" value="UniProtKB-ARBA"/>
</dbReference>
<dbReference type="Pfam" id="PF17926">
    <property type="entry name" value="TetR_C_21"/>
    <property type="match status" value="1"/>
</dbReference>
<dbReference type="GO" id="GO:0003677">
    <property type="term" value="F:DNA binding"/>
    <property type="evidence" value="ECO:0007669"/>
    <property type="project" value="UniProtKB-UniRule"/>
</dbReference>
<gene>
    <name evidence="4" type="ORF">NS506_07276</name>
</gene>
<dbReference type="GeneID" id="93372785"/>
<dbReference type="InterPro" id="IPR041467">
    <property type="entry name" value="Sco4008_C"/>
</dbReference>
<dbReference type="EMBL" id="CP017839">
    <property type="protein sequence ID" value="APB01296.1"/>
    <property type="molecule type" value="Genomic_DNA"/>
</dbReference>